<sequence>MTALACIDFYDPTGYRVLSDTDKRSIEYDIKQMYENDIINRANSSSSSTSILNNSGMSSTTSKTTTTTTSTNLTSSSKSNTKKNEQLWKHF</sequence>
<reference evidence="2" key="1">
    <citation type="submission" date="2021-02" db="EMBL/GenBank/DDBJ databases">
        <authorList>
            <person name="Nowell W R."/>
        </authorList>
    </citation>
    <scope>NUCLEOTIDE SEQUENCE</scope>
</reference>
<protein>
    <submittedName>
        <fullName evidence="2">Uncharacterized protein</fullName>
    </submittedName>
</protein>
<feature type="compositionally biased region" description="Basic and acidic residues" evidence="1">
    <location>
        <begin position="82"/>
        <end position="91"/>
    </location>
</feature>
<evidence type="ECO:0000313" key="2">
    <source>
        <dbReference type="EMBL" id="CAF4213360.1"/>
    </source>
</evidence>
<dbReference type="AlphaFoldDB" id="A0A820CW95"/>
<proteinExistence type="predicted"/>
<feature type="region of interest" description="Disordered" evidence="1">
    <location>
        <begin position="44"/>
        <end position="91"/>
    </location>
</feature>
<evidence type="ECO:0000313" key="3">
    <source>
        <dbReference type="Proteomes" id="UP000663836"/>
    </source>
</evidence>
<dbReference type="EMBL" id="CAJOBD010016092">
    <property type="protein sequence ID" value="CAF4213360.1"/>
    <property type="molecule type" value="Genomic_DNA"/>
</dbReference>
<feature type="compositionally biased region" description="Low complexity" evidence="1">
    <location>
        <begin position="44"/>
        <end position="79"/>
    </location>
</feature>
<gene>
    <name evidence="2" type="ORF">JBS370_LOCUS37101</name>
</gene>
<dbReference type="Proteomes" id="UP000663836">
    <property type="component" value="Unassembled WGS sequence"/>
</dbReference>
<organism evidence="2 3">
    <name type="scientific">Rotaria sordida</name>
    <dbReference type="NCBI Taxonomy" id="392033"/>
    <lineage>
        <taxon>Eukaryota</taxon>
        <taxon>Metazoa</taxon>
        <taxon>Spiralia</taxon>
        <taxon>Gnathifera</taxon>
        <taxon>Rotifera</taxon>
        <taxon>Eurotatoria</taxon>
        <taxon>Bdelloidea</taxon>
        <taxon>Philodinida</taxon>
        <taxon>Philodinidae</taxon>
        <taxon>Rotaria</taxon>
    </lineage>
</organism>
<comment type="caution">
    <text evidence="2">The sequence shown here is derived from an EMBL/GenBank/DDBJ whole genome shotgun (WGS) entry which is preliminary data.</text>
</comment>
<evidence type="ECO:0000256" key="1">
    <source>
        <dbReference type="SAM" id="MobiDB-lite"/>
    </source>
</evidence>
<accession>A0A820CW95</accession>
<name>A0A820CW95_9BILA</name>